<dbReference type="Gene3D" id="2.40.330.10">
    <property type="entry name" value="DNA-binding pseudobarrel domain"/>
    <property type="match status" value="1"/>
</dbReference>
<dbReference type="InterPro" id="IPR015300">
    <property type="entry name" value="DNA-bd_pseudobarrel_sf"/>
</dbReference>
<reference evidence="7 8" key="1">
    <citation type="submission" date="2024-06" db="EMBL/GenBank/DDBJ databases">
        <title>A chromosome level genome sequence of Diviner's sage (Salvia divinorum).</title>
        <authorList>
            <person name="Ford S.A."/>
            <person name="Ro D.-K."/>
            <person name="Ness R.W."/>
            <person name="Phillips M.A."/>
        </authorList>
    </citation>
    <scope>NUCLEOTIDE SEQUENCE [LARGE SCALE GENOMIC DNA]</scope>
    <source>
        <strain evidence="7">SAF-2024a</strain>
        <tissue evidence="7">Leaf</tissue>
    </source>
</reference>
<gene>
    <name evidence="7" type="ORF">AAHA92_24426</name>
</gene>
<protein>
    <submittedName>
        <fullName evidence="7">B3 domain-containing protein REM16-like</fullName>
    </submittedName>
</protein>
<dbReference type="SUPFAM" id="SSF101936">
    <property type="entry name" value="DNA-binding pseudobarrel domain"/>
    <property type="match status" value="1"/>
</dbReference>
<evidence type="ECO:0000256" key="1">
    <source>
        <dbReference type="ARBA" id="ARBA00004123"/>
    </source>
</evidence>
<comment type="subcellular location">
    <subcellularLocation>
        <location evidence="1">Nucleus</location>
    </subcellularLocation>
</comment>
<evidence type="ECO:0000256" key="2">
    <source>
        <dbReference type="ARBA" id="ARBA00023015"/>
    </source>
</evidence>
<dbReference type="Pfam" id="PF02362">
    <property type="entry name" value="B3"/>
    <property type="match status" value="1"/>
</dbReference>
<dbReference type="GO" id="GO:0003677">
    <property type="term" value="F:DNA binding"/>
    <property type="evidence" value="ECO:0007669"/>
    <property type="project" value="UniProtKB-KW"/>
</dbReference>
<sequence length="161" mass="18051">MRTTSQHKMSYPSKEVCGMNEGNKGRVGVGSSSLSGNKDFFDVILSKTNVSSTHYLRPQAHILPKLPGATVPLVLRHGDKQWQMLYIGDEKRPRFESAGWKRFVNDNNLQEGDACIFEVMESTSQILRLDVVILRNTMYLPPALLSKIESQGKTPETAIEL</sequence>
<name>A0ABD1GAF5_SALDI</name>
<dbReference type="Proteomes" id="UP001567538">
    <property type="component" value="Unassembled WGS sequence"/>
</dbReference>
<feature type="domain" description="TF-B3" evidence="6">
    <location>
        <begin position="40"/>
        <end position="137"/>
    </location>
</feature>
<dbReference type="CDD" id="cd10017">
    <property type="entry name" value="B3_DNA"/>
    <property type="match status" value="1"/>
</dbReference>
<evidence type="ECO:0000256" key="4">
    <source>
        <dbReference type="ARBA" id="ARBA00023163"/>
    </source>
</evidence>
<evidence type="ECO:0000313" key="7">
    <source>
        <dbReference type="EMBL" id="KAL1540008.1"/>
    </source>
</evidence>
<keyword evidence="4" id="KW-0804">Transcription</keyword>
<dbReference type="PROSITE" id="PS50863">
    <property type="entry name" value="B3"/>
    <property type="match status" value="1"/>
</dbReference>
<dbReference type="PANTHER" id="PTHR31391:SF64">
    <property type="entry name" value="B3 DOMAIN-CONTAINING PROTEIN OS06G0112300"/>
    <property type="match status" value="1"/>
</dbReference>
<dbReference type="InterPro" id="IPR003340">
    <property type="entry name" value="B3_DNA-bd"/>
</dbReference>
<keyword evidence="8" id="KW-1185">Reference proteome</keyword>
<dbReference type="AlphaFoldDB" id="A0ABD1GAF5"/>
<organism evidence="7 8">
    <name type="scientific">Salvia divinorum</name>
    <name type="common">Maria pastora</name>
    <name type="synonym">Diviner's sage</name>
    <dbReference type="NCBI Taxonomy" id="28513"/>
    <lineage>
        <taxon>Eukaryota</taxon>
        <taxon>Viridiplantae</taxon>
        <taxon>Streptophyta</taxon>
        <taxon>Embryophyta</taxon>
        <taxon>Tracheophyta</taxon>
        <taxon>Spermatophyta</taxon>
        <taxon>Magnoliopsida</taxon>
        <taxon>eudicotyledons</taxon>
        <taxon>Gunneridae</taxon>
        <taxon>Pentapetalae</taxon>
        <taxon>asterids</taxon>
        <taxon>lamiids</taxon>
        <taxon>Lamiales</taxon>
        <taxon>Lamiaceae</taxon>
        <taxon>Nepetoideae</taxon>
        <taxon>Mentheae</taxon>
        <taxon>Salviinae</taxon>
        <taxon>Salvia</taxon>
        <taxon>Salvia subgen. Calosphace</taxon>
    </lineage>
</organism>
<evidence type="ECO:0000256" key="3">
    <source>
        <dbReference type="ARBA" id="ARBA00023125"/>
    </source>
</evidence>
<evidence type="ECO:0000313" key="8">
    <source>
        <dbReference type="Proteomes" id="UP001567538"/>
    </source>
</evidence>
<dbReference type="PANTHER" id="PTHR31391">
    <property type="entry name" value="B3 DOMAIN-CONTAINING PROTEIN OS11G0197600-RELATED"/>
    <property type="match status" value="1"/>
</dbReference>
<dbReference type="EMBL" id="JBEAFC010000009">
    <property type="protein sequence ID" value="KAL1540008.1"/>
    <property type="molecule type" value="Genomic_DNA"/>
</dbReference>
<keyword evidence="5" id="KW-0539">Nucleus</keyword>
<dbReference type="SMART" id="SM01019">
    <property type="entry name" value="B3"/>
    <property type="match status" value="1"/>
</dbReference>
<dbReference type="InterPro" id="IPR044837">
    <property type="entry name" value="REM16-like"/>
</dbReference>
<evidence type="ECO:0000256" key="5">
    <source>
        <dbReference type="ARBA" id="ARBA00023242"/>
    </source>
</evidence>
<accession>A0ABD1GAF5</accession>
<evidence type="ECO:0000259" key="6">
    <source>
        <dbReference type="PROSITE" id="PS50863"/>
    </source>
</evidence>
<comment type="caution">
    <text evidence="7">The sequence shown here is derived from an EMBL/GenBank/DDBJ whole genome shotgun (WGS) entry which is preliminary data.</text>
</comment>
<keyword evidence="2" id="KW-0805">Transcription regulation</keyword>
<proteinExistence type="predicted"/>
<dbReference type="GO" id="GO:0005634">
    <property type="term" value="C:nucleus"/>
    <property type="evidence" value="ECO:0007669"/>
    <property type="project" value="UniProtKB-SubCell"/>
</dbReference>
<keyword evidence="3" id="KW-0238">DNA-binding</keyword>